<dbReference type="SMART" id="SM00355">
    <property type="entry name" value="ZnF_C2H2"/>
    <property type="match status" value="17"/>
</dbReference>
<evidence type="ECO:0000259" key="11">
    <source>
        <dbReference type="PROSITE" id="PS51915"/>
    </source>
</evidence>
<dbReference type="EMBL" id="CVRI01000042">
    <property type="protein sequence ID" value="CRK95785.1"/>
    <property type="molecule type" value="Genomic_DNA"/>
</dbReference>
<dbReference type="InterPro" id="IPR013087">
    <property type="entry name" value="Znf_C2H2_type"/>
</dbReference>
<feature type="transmembrane region" description="Helical" evidence="9">
    <location>
        <begin position="273"/>
        <end position="292"/>
    </location>
</feature>
<dbReference type="InterPro" id="IPR036236">
    <property type="entry name" value="Znf_C2H2_sf"/>
</dbReference>
<feature type="binding site" evidence="7">
    <location>
        <position position="1511"/>
    </location>
    <ligand>
        <name>Zn(2+)</name>
        <dbReference type="ChEBI" id="CHEBI:29105"/>
    </ligand>
</feature>
<feature type="region of interest" description="Disordered" evidence="8">
    <location>
        <begin position="1199"/>
        <end position="1222"/>
    </location>
</feature>
<dbReference type="Proteomes" id="UP000183832">
    <property type="component" value="Unassembled WGS sequence"/>
</dbReference>
<evidence type="ECO:0000256" key="8">
    <source>
        <dbReference type="SAM" id="MobiDB-lite"/>
    </source>
</evidence>
<gene>
    <name evidence="12" type="primary">similar to Bestrophin-3</name>
    <name evidence="12" type="ORF">CLUMA_CG009242</name>
</gene>
<feature type="binding site" evidence="7">
    <location>
        <position position="730"/>
    </location>
    <ligand>
        <name>Zn(2+)</name>
        <dbReference type="ChEBI" id="CHEBI:29105"/>
    </ligand>
</feature>
<feature type="binding site" evidence="7">
    <location>
        <position position="1554"/>
    </location>
    <ligand>
        <name>Zn(2+)</name>
        <dbReference type="ChEBI" id="CHEBI:29105"/>
    </ligand>
</feature>
<feature type="domain" description="C2H2-type" evidence="10">
    <location>
        <begin position="2099"/>
        <end position="2129"/>
    </location>
</feature>
<dbReference type="PROSITE" id="PS51915">
    <property type="entry name" value="ZAD"/>
    <property type="match status" value="2"/>
</dbReference>
<dbReference type="SUPFAM" id="SSF57716">
    <property type="entry name" value="Glucocorticoid receptor-like (DNA-binding domain)"/>
    <property type="match status" value="1"/>
</dbReference>
<evidence type="ECO:0000256" key="4">
    <source>
        <dbReference type="ARBA" id="ARBA00023136"/>
    </source>
</evidence>
<feature type="domain" description="C2H2-type" evidence="10">
    <location>
        <begin position="1370"/>
        <end position="1398"/>
    </location>
</feature>
<feature type="region of interest" description="Disordered" evidence="8">
    <location>
        <begin position="1633"/>
        <end position="1653"/>
    </location>
</feature>
<keyword evidence="6" id="KW-0863">Zinc-finger</keyword>
<dbReference type="GO" id="GO:0016020">
    <property type="term" value="C:membrane"/>
    <property type="evidence" value="ECO:0007669"/>
    <property type="project" value="UniProtKB-SubCell"/>
</dbReference>
<dbReference type="GO" id="GO:0008270">
    <property type="term" value="F:zinc ion binding"/>
    <property type="evidence" value="ECO:0007669"/>
    <property type="project" value="UniProtKB-UniRule"/>
</dbReference>
<evidence type="ECO:0000256" key="6">
    <source>
        <dbReference type="PROSITE-ProRule" id="PRU00042"/>
    </source>
</evidence>
<accession>A0A1J1IBG9</accession>
<proteinExistence type="inferred from homology"/>
<feature type="domain" description="ZAD" evidence="11">
    <location>
        <begin position="1506"/>
        <end position="1578"/>
    </location>
</feature>
<dbReference type="InterPro" id="IPR021134">
    <property type="entry name" value="Bestrophin-like"/>
</dbReference>
<feature type="domain" description="ZAD" evidence="11">
    <location>
        <begin position="687"/>
        <end position="757"/>
    </location>
</feature>
<evidence type="ECO:0000256" key="1">
    <source>
        <dbReference type="ARBA" id="ARBA00004370"/>
    </source>
</evidence>
<feature type="binding site" evidence="7">
    <location>
        <position position="1508"/>
    </location>
    <ligand>
        <name>Zn(2+)</name>
        <dbReference type="ChEBI" id="CHEBI:29105"/>
    </ligand>
</feature>
<dbReference type="PROSITE" id="PS50157">
    <property type="entry name" value="ZINC_FINGER_C2H2_2"/>
    <property type="match status" value="15"/>
</dbReference>
<evidence type="ECO:0000256" key="5">
    <source>
        <dbReference type="ARBA" id="ARBA00034769"/>
    </source>
</evidence>
<dbReference type="SUPFAM" id="SSF57667">
    <property type="entry name" value="beta-beta-alpha zinc fingers"/>
    <property type="match status" value="8"/>
</dbReference>
<feature type="domain" description="C2H2-type" evidence="10">
    <location>
        <begin position="1981"/>
        <end position="2008"/>
    </location>
</feature>
<feature type="domain" description="C2H2-type" evidence="10">
    <location>
        <begin position="1064"/>
        <end position="1092"/>
    </location>
</feature>
<dbReference type="STRING" id="568069.A0A1J1IBG9"/>
<dbReference type="Pfam" id="PF07776">
    <property type="entry name" value="zf-AD"/>
    <property type="match status" value="1"/>
</dbReference>
<dbReference type="PANTHER" id="PTHR10736:SF11">
    <property type="entry name" value="BESTROPHIN 2"/>
    <property type="match status" value="1"/>
</dbReference>
<keyword evidence="7" id="KW-0479">Metal-binding</keyword>
<dbReference type="SMART" id="SM00868">
    <property type="entry name" value="zf-AD"/>
    <property type="match status" value="3"/>
</dbReference>
<dbReference type="Gene3D" id="1.10.10.10">
    <property type="entry name" value="Winged helix-like DNA-binding domain superfamily/Winged helix DNA-binding domain"/>
    <property type="match status" value="2"/>
</dbReference>
<keyword evidence="4 9" id="KW-0472">Membrane</keyword>
<evidence type="ECO:0000313" key="13">
    <source>
        <dbReference type="Proteomes" id="UP000183832"/>
    </source>
</evidence>
<dbReference type="OrthoDB" id="201595at2759"/>
<feature type="domain" description="C2H2-type" evidence="10">
    <location>
        <begin position="2042"/>
        <end position="2069"/>
    </location>
</feature>
<dbReference type="Pfam" id="PF00096">
    <property type="entry name" value="zf-C2H2"/>
    <property type="match status" value="4"/>
</dbReference>
<dbReference type="InterPro" id="IPR000615">
    <property type="entry name" value="Bestrophin"/>
</dbReference>
<feature type="compositionally biased region" description="Polar residues" evidence="8">
    <location>
        <begin position="1212"/>
        <end position="1222"/>
    </location>
</feature>
<dbReference type="Pfam" id="PF01062">
    <property type="entry name" value="Bestrophin"/>
    <property type="match status" value="1"/>
</dbReference>
<name>A0A1J1IBG9_9DIPT</name>
<feature type="transmembrane region" description="Helical" evidence="9">
    <location>
        <begin position="73"/>
        <end position="91"/>
    </location>
</feature>
<keyword evidence="2 9" id="KW-0812">Transmembrane</keyword>
<dbReference type="PANTHER" id="PTHR10736">
    <property type="entry name" value="BESTROPHIN"/>
    <property type="match status" value="1"/>
</dbReference>
<dbReference type="GO" id="GO:0005254">
    <property type="term" value="F:chloride channel activity"/>
    <property type="evidence" value="ECO:0007669"/>
    <property type="project" value="InterPro"/>
</dbReference>
<dbReference type="InterPro" id="IPR036388">
    <property type="entry name" value="WH-like_DNA-bd_sf"/>
</dbReference>
<evidence type="ECO:0000256" key="3">
    <source>
        <dbReference type="ARBA" id="ARBA00022989"/>
    </source>
</evidence>
<evidence type="ECO:0000313" key="12">
    <source>
        <dbReference type="EMBL" id="CRK95785.1"/>
    </source>
</evidence>
<evidence type="ECO:0000256" key="2">
    <source>
        <dbReference type="ARBA" id="ARBA00022692"/>
    </source>
</evidence>
<feature type="region of interest" description="Disordered" evidence="8">
    <location>
        <begin position="1854"/>
        <end position="1887"/>
    </location>
</feature>
<feature type="binding site" evidence="7">
    <location>
        <position position="733"/>
    </location>
    <ligand>
        <name>Zn(2+)</name>
        <dbReference type="ChEBI" id="CHEBI:29105"/>
    </ligand>
</feature>
<dbReference type="Gene3D" id="3.30.160.60">
    <property type="entry name" value="Classic Zinc Finger"/>
    <property type="match status" value="8"/>
</dbReference>
<feature type="transmembrane region" description="Helical" evidence="9">
    <location>
        <begin position="112"/>
        <end position="131"/>
    </location>
</feature>
<evidence type="ECO:0000259" key="10">
    <source>
        <dbReference type="PROSITE" id="PS50157"/>
    </source>
</evidence>
<feature type="binding site" evidence="7">
    <location>
        <position position="692"/>
    </location>
    <ligand>
        <name>Zn(2+)</name>
        <dbReference type="ChEBI" id="CHEBI:29105"/>
    </ligand>
</feature>
<feature type="domain" description="C2H2-type" evidence="10">
    <location>
        <begin position="1324"/>
        <end position="1353"/>
    </location>
</feature>
<feature type="domain" description="C2H2-type" evidence="10">
    <location>
        <begin position="1297"/>
        <end position="1324"/>
    </location>
</feature>
<organism evidence="12 13">
    <name type="scientific">Clunio marinus</name>
    <dbReference type="NCBI Taxonomy" id="568069"/>
    <lineage>
        <taxon>Eukaryota</taxon>
        <taxon>Metazoa</taxon>
        <taxon>Ecdysozoa</taxon>
        <taxon>Arthropoda</taxon>
        <taxon>Hexapoda</taxon>
        <taxon>Insecta</taxon>
        <taxon>Pterygota</taxon>
        <taxon>Neoptera</taxon>
        <taxon>Endopterygota</taxon>
        <taxon>Diptera</taxon>
        <taxon>Nematocera</taxon>
        <taxon>Chironomoidea</taxon>
        <taxon>Chironomidae</taxon>
        <taxon>Clunio</taxon>
    </lineage>
</organism>
<evidence type="ECO:0000256" key="9">
    <source>
        <dbReference type="SAM" id="Phobius"/>
    </source>
</evidence>
<comment type="subcellular location">
    <subcellularLocation>
        <location evidence="1">Membrane</location>
    </subcellularLocation>
</comment>
<feature type="domain" description="C2H2-type" evidence="10">
    <location>
        <begin position="942"/>
        <end position="969"/>
    </location>
</feature>
<feature type="domain" description="C2H2-type" evidence="10">
    <location>
        <begin position="1399"/>
        <end position="1426"/>
    </location>
</feature>
<feature type="domain" description="C2H2-type" evidence="10">
    <location>
        <begin position="2069"/>
        <end position="2098"/>
    </location>
</feature>
<feature type="compositionally biased region" description="Basic and acidic residues" evidence="8">
    <location>
        <begin position="1856"/>
        <end position="1874"/>
    </location>
</feature>
<reference evidence="12 13" key="1">
    <citation type="submission" date="2015-04" db="EMBL/GenBank/DDBJ databases">
        <authorList>
            <person name="Syromyatnikov M.Y."/>
            <person name="Popov V.N."/>
        </authorList>
    </citation>
    <scope>NUCLEOTIDE SEQUENCE [LARGE SCALE GENOMIC DNA]</scope>
</reference>
<keyword evidence="3 9" id="KW-1133">Transmembrane helix</keyword>
<keyword evidence="7" id="KW-0862">Zinc</keyword>
<sequence length="2179" mass="252399">MELIGITEEDFSMHPIACCILQELNHLTRLLLTLNAMTISYSSEVPNGSNFGCFWKILWKWRGSVYKLVWRELLAYLSLYYTINFVYRYALNDDQKRVFEKVRQYFGAQSGSIPMSFALGFYVNLIVKRWWEQYRLLPWPDTLALFISAAIPGNQEIGRLMRRNIMRYMVLSYVITLQRISLRVKRRFPGLQHLVDSGLMLESERKIFEIMDAKSPMSKYWMPLIWATNIINRARKDGLIQSDHIVQTILVELSDIRRRLGGLISYDTVPVPLVYTQVVTLVLYTYFIAALMGSQMVPPVSTTGGSKYEDPDLYFPLFTALQFCFYVGWLKVAEVLINPFGEDDDDVELNWLIDRHIKASYMIVDEMHEEHPELLKDQYWEEVVPKDLPYTVASEHYRRTEPKGSAEMYKIKEADAVYANIMPGNRRLNDDVYADYESVDTPMVERRKNWFSRQMHRMGSMRSSSTAYSSGGLFNRNRLNSAVYSSPEAGLVGSNQPPSNNLLNKFRKSGRQRTFMKQKSDSVNNTLSSSPLAQSKSILPLNLTSTNAQFGSLVIPTSTNQDPDVKATNSYVVTSDTGIIPVSITTVPFTISPTSTNHSTSQSIGPIITHLPLDLPSSPETLHLGYEDEVPVLRQPKRRHSVDSNRSGILENFKKMLTTNSRNIEVSDISVSLQDIFAEYNQCNLLQKCRLCFNSTGYIQTKLSKKYKIIINDILQVQLMYSSKASNFLCQSCVRSVESFHRFKSEIREKQSYFTKFQTSNYSEKVDHNIDQNTVLIKTEPEESSLLTFYQPTTDSLIESCLFIKTEPSEELLEEFKPVIQYNSNEDNISGDKTQSVDASKIFPSNEKHQRIIEIYLENPHLSTRKISKLIGIGRTTVGLVIRKYKSMVSNFKEIDENSEITSQMSEKLSKGDQCYSSKRELIHDEKKSKGQVPKKAKVKNFKCDDCDKTFRIESQLKRHSLVHLNKPKSDSSDAMPKHEKIHIMENEMNSASDNKKMVDPSEIFPSNGKYQRIIGTCLENPHLSVRMISNLIGIGRTTVGNVLQKYKSIIQNDGKSDKHSEYLPCEICGKLLKRGYVTDMHIRRVHLTSSPKASNLLCQSCIVSIESFHAFKSEMREKQFCFTKFLSSSNNFTSSSVESDCKIDPNAILIKAEPEDSSELFLHPSDEFYFETLSGDGLVENETRKKTKMKRKTKNVDIKRNPGNISHAKRQSSSFLRKSSQPSLKAYRNETSENVSCIICGKLYNSRYEIAHHIKRVHEKIKPHQCDTCGRSFYSKTCITAHVLTHIPEELRIKKYQCELCEKCFFNKRSLKKHQETHNLRNVQCDFPECSKMFQSKRRMLEHKKSHMSKMENSMTQGKTNSKSSEGWLTCEICGKLIKGAVNTILHVKRIHNKSKDYQCDICGKKFFSIGCLRKHMIVHVPKELKVNKYQCDLCEKLFYTKSLLRCHRNVHTEKKIQCDYPGKTILIKMFSFNNISENSLLPTPNVSVNIEDIFSDFTEGNLLRKCRLCFNSVESEYNQTKITEHYKYLISNMLEIQFISTSRTSDFLCQSCVFNVRNLYRFKMEMKDRQLCLRNFLISINDLTKSIESNSTNDSNTFFIKTEPEETPSVLSPPTVELFSESLLNDHPYETEFKTESPSDDTTENEINSASDRRQSIELSKIFPYNERYQRIIKAYLSNSHLPKTKIAKLVGVPHSTVRSVIRRYESIESQMNSAFDNEQSRGPLEMFRHNINRQRIVDLHLKNPKLSLRQIGKLVGVSHSHIARVIRKFKSVASNSEETGENCEYSDSQIYEKLSKGEQCYFFDTKLTQDKKKSEMYNLKELEIKSFKCDDCDRTFRTKNQVKRHSLVYHTKPKSDSSDAMHKREKVHMSENEMNSTSDNKKMVDPSKIFPGSASHQRIVDVYLKNPHLFARDIAKLIGVSRTTVFRVIRKYKSITSNNEHTDESSQYYACEICGKLLKGKHSYNNHIKLIHEKKRTHQCDICGRRCINKTNVRFHMQVHIPKEFRIKNFQCDHCVKSYDTRDKIINHLFARHMKFKLHSCNLCEKSFYSKKFLKLHHVSHNKRNIQCDYPDCEKMFKDNKSMITHKKVHIKELHVECPYEDCNKSYAKKKNLDLHIFITHKKIKENCPVGNGCKFSVGRRDYMRAHLKKHSELSEGELEKYFKQLSTMNLFQKQN</sequence>
<feature type="binding site" evidence="7">
    <location>
        <position position="689"/>
    </location>
    <ligand>
        <name>Zn(2+)</name>
        <dbReference type="ChEBI" id="CHEBI:29105"/>
    </ligand>
</feature>
<feature type="binding site" evidence="7">
    <location>
        <position position="1551"/>
    </location>
    <ligand>
        <name>Zn(2+)</name>
        <dbReference type="ChEBI" id="CHEBI:29105"/>
    </ligand>
</feature>
<dbReference type="InterPro" id="IPR012934">
    <property type="entry name" value="Znf_AD"/>
</dbReference>
<dbReference type="GO" id="GO:0005634">
    <property type="term" value="C:nucleus"/>
    <property type="evidence" value="ECO:0007669"/>
    <property type="project" value="InterPro"/>
</dbReference>
<feature type="domain" description="C2H2-type" evidence="10">
    <location>
        <begin position="1431"/>
        <end position="1458"/>
    </location>
</feature>
<feature type="domain" description="C2H2-type" evidence="10">
    <location>
        <begin position="1236"/>
        <end position="1264"/>
    </location>
</feature>
<protein>
    <submittedName>
        <fullName evidence="12">CLUMA_CG009242, isoform A</fullName>
    </submittedName>
</protein>
<feature type="domain" description="C2H2-type" evidence="10">
    <location>
        <begin position="1952"/>
        <end position="1980"/>
    </location>
</feature>
<comment type="similarity">
    <text evidence="5">Belongs to the anion channel-forming bestrophin (TC 1.A.46) family. Calcium-sensitive chloride channel subfamily.</text>
</comment>
<evidence type="ECO:0000256" key="7">
    <source>
        <dbReference type="PROSITE-ProRule" id="PRU01263"/>
    </source>
</evidence>
<dbReference type="PROSITE" id="PS00028">
    <property type="entry name" value="ZINC_FINGER_C2H2_1"/>
    <property type="match status" value="15"/>
</dbReference>
<keyword evidence="13" id="KW-1185">Reference proteome</keyword>
<feature type="domain" description="C2H2-type" evidence="10">
    <location>
        <begin position="1265"/>
        <end position="1292"/>
    </location>
</feature>
<feature type="domain" description="C2H2-type" evidence="10">
    <location>
        <begin position="1830"/>
        <end position="1858"/>
    </location>
</feature>
<dbReference type="Gene3D" id="3.40.1800.20">
    <property type="match status" value="1"/>
</dbReference>